<feature type="domain" description="NADP-dependent oxidoreductase" evidence="1">
    <location>
        <begin position="25"/>
        <end position="327"/>
    </location>
</feature>
<gene>
    <name evidence="2" type="ORF">A2Z86_06240</name>
</gene>
<organism evidence="2 3">
    <name type="scientific">Candidatus Glassbacteria bacterium GWA2_58_10</name>
    <dbReference type="NCBI Taxonomy" id="1817865"/>
    <lineage>
        <taxon>Bacteria</taxon>
        <taxon>Candidatus Glassiibacteriota</taxon>
    </lineage>
</organism>
<dbReference type="EMBL" id="MFIV01000025">
    <property type="protein sequence ID" value="OGF99381.1"/>
    <property type="molecule type" value="Genomic_DNA"/>
</dbReference>
<dbReference type="InterPro" id="IPR023210">
    <property type="entry name" value="NADP_OxRdtase_dom"/>
</dbReference>
<dbReference type="SUPFAM" id="SSF51430">
    <property type="entry name" value="NAD(P)-linked oxidoreductase"/>
    <property type="match status" value="1"/>
</dbReference>
<protein>
    <recommendedName>
        <fullName evidence="1">NADP-dependent oxidoreductase domain-containing protein</fullName>
    </recommendedName>
</protein>
<dbReference type="PANTHER" id="PTHR43312:SF1">
    <property type="entry name" value="NADP-DEPENDENT OXIDOREDUCTASE DOMAIN-CONTAINING PROTEIN"/>
    <property type="match status" value="1"/>
</dbReference>
<name>A0A1F5YHN4_9BACT</name>
<sequence>MKNEKEKYGYVRRRLGRTGLLVSEISLGCWTIGGPNWNEGQPVGWQKFDREEAVRALERALELGCNHLDTADVYGNGRSEQLLGQILGSRRKELILATKVGWFQGTAEHAYHPLHIRHQIEQSLRNLRTDYVDIYYFHHGDFGPEDCYLEAAVELMRRLKEEGKVRFIGQSAYTPSDFARLIPKVDPDVLQSRAHMMDLRMIEPASVVARLIRERDLGFVAFSPLAQGLLLDKFHPESPPVFEEGDNRRQSRWFSREFLTELAPRLDRLKSRFGSSAGDLARVSLQYVLAYPAVSCVIPGFRDAAQVEMNLAPAGKALTPGEAQWIRELFAGLRMA</sequence>
<comment type="caution">
    <text evidence="2">The sequence shown here is derived from an EMBL/GenBank/DDBJ whole genome shotgun (WGS) entry which is preliminary data.</text>
</comment>
<evidence type="ECO:0000259" key="1">
    <source>
        <dbReference type="Pfam" id="PF00248"/>
    </source>
</evidence>
<dbReference type="Pfam" id="PF00248">
    <property type="entry name" value="Aldo_ket_red"/>
    <property type="match status" value="1"/>
</dbReference>
<dbReference type="Gene3D" id="3.20.20.100">
    <property type="entry name" value="NADP-dependent oxidoreductase domain"/>
    <property type="match status" value="1"/>
</dbReference>
<dbReference type="InterPro" id="IPR036812">
    <property type="entry name" value="NAD(P)_OxRdtase_dom_sf"/>
</dbReference>
<dbReference type="Proteomes" id="UP000176992">
    <property type="component" value="Unassembled WGS sequence"/>
</dbReference>
<dbReference type="PRINTS" id="PR00069">
    <property type="entry name" value="ALDKETRDTASE"/>
</dbReference>
<evidence type="ECO:0000313" key="3">
    <source>
        <dbReference type="Proteomes" id="UP000176992"/>
    </source>
</evidence>
<dbReference type="InterPro" id="IPR053135">
    <property type="entry name" value="AKR2_Oxidoreductase"/>
</dbReference>
<dbReference type="InterPro" id="IPR020471">
    <property type="entry name" value="AKR"/>
</dbReference>
<accession>A0A1F5YHN4</accession>
<evidence type="ECO:0000313" key="2">
    <source>
        <dbReference type="EMBL" id="OGF99381.1"/>
    </source>
</evidence>
<dbReference type="CDD" id="cd19086">
    <property type="entry name" value="AKR_AKR11C1"/>
    <property type="match status" value="1"/>
</dbReference>
<dbReference type="AlphaFoldDB" id="A0A1F5YHN4"/>
<proteinExistence type="predicted"/>
<dbReference type="GO" id="GO:0016491">
    <property type="term" value="F:oxidoreductase activity"/>
    <property type="evidence" value="ECO:0007669"/>
    <property type="project" value="InterPro"/>
</dbReference>
<reference evidence="2 3" key="1">
    <citation type="journal article" date="2016" name="Nat. Commun.">
        <title>Thousands of microbial genomes shed light on interconnected biogeochemical processes in an aquifer system.</title>
        <authorList>
            <person name="Anantharaman K."/>
            <person name="Brown C.T."/>
            <person name="Hug L.A."/>
            <person name="Sharon I."/>
            <person name="Castelle C.J."/>
            <person name="Probst A.J."/>
            <person name="Thomas B.C."/>
            <person name="Singh A."/>
            <person name="Wilkins M.J."/>
            <person name="Karaoz U."/>
            <person name="Brodie E.L."/>
            <person name="Williams K.H."/>
            <person name="Hubbard S.S."/>
            <person name="Banfield J.F."/>
        </authorList>
    </citation>
    <scope>NUCLEOTIDE SEQUENCE [LARGE SCALE GENOMIC DNA]</scope>
</reference>
<dbReference type="PANTHER" id="PTHR43312">
    <property type="entry name" value="D-THREO-ALDOSE 1-DEHYDROGENASE"/>
    <property type="match status" value="1"/>
</dbReference>